<dbReference type="Pfam" id="PF19578">
    <property type="entry name" value="DUF6090"/>
    <property type="match status" value="1"/>
</dbReference>
<feature type="transmembrane region" description="Helical" evidence="1">
    <location>
        <begin position="21"/>
        <end position="42"/>
    </location>
</feature>
<dbReference type="EMBL" id="JAIXNE010000002">
    <property type="protein sequence ID" value="MCA6075064.1"/>
    <property type="molecule type" value="Genomic_DNA"/>
</dbReference>
<gene>
    <name evidence="2" type="ORF">LDX50_09295</name>
    <name evidence="3" type="ORF">LDX50_15265</name>
    <name evidence="4" type="ORF">LDX50_20985</name>
</gene>
<dbReference type="RefSeq" id="WP_225698170.1">
    <property type="nucleotide sequence ID" value="NZ_JAIXNE010000002.1"/>
</dbReference>
<evidence type="ECO:0000313" key="5">
    <source>
        <dbReference type="Proteomes" id="UP001139409"/>
    </source>
</evidence>
<keyword evidence="5" id="KW-1185">Reference proteome</keyword>
<evidence type="ECO:0000313" key="2">
    <source>
        <dbReference type="EMBL" id="MCA6075064.1"/>
    </source>
</evidence>
<dbReference type="InterPro" id="IPR045749">
    <property type="entry name" value="DUF6090"/>
</dbReference>
<organism evidence="3 5">
    <name type="scientific">Fulvivirga sedimenti</name>
    <dbReference type="NCBI Taxonomy" id="2879465"/>
    <lineage>
        <taxon>Bacteria</taxon>
        <taxon>Pseudomonadati</taxon>
        <taxon>Bacteroidota</taxon>
        <taxon>Cytophagia</taxon>
        <taxon>Cytophagales</taxon>
        <taxon>Fulvivirgaceae</taxon>
        <taxon>Fulvivirga</taxon>
    </lineage>
</organism>
<keyword evidence="1" id="KW-0472">Membrane</keyword>
<keyword evidence="1" id="KW-0812">Transmembrane</keyword>
<name>A0A9X1HRA8_9BACT</name>
<dbReference type="Proteomes" id="UP001139409">
    <property type="component" value="Unassembled WGS sequence"/>
</dbReference>
<accession>A0A9X1HRA8</accession>
<dbReference type="EMBL" id="JAIXNE010000003">
    <property type="protein sequence ID" value="MCA6076241.1"/>
    <property type="molecule type" value="Genomic_DNA"/>
</dbReference>
<keyword evidence="1" id="KW-1133">Transmembrane helix</keyword>
<evidence type="ECO:0000313" key="3">
    <source>
        <dbReference type="EMBL" id="MCA6076241.1"/>
    </source>
</evidence>
<dbReference type="AlphaFoldDB" id="A0A9X1HRA8"/>
<evidence type="ECO:0000256" key="1">
    <source>
        <dbReference type="SAM" id="Phobius"/>
    </source>
</evidence>
<reference evidence="3" key="1">
    <citation type="submission" date="2021-09" db="EMBL/GenBank/DDBJ databases">
        <title>Fulvivirga sp. isolated from coastal sediment.</title>
        <authorList>
            <person name="Yu H."/>
        </authorList>
    </citation>
    <scope>NUCLEOTIDE SEQUENCE</scope>
    <source>
        <strain evidence="3">1062</strain>
    </source>
</reference>
<proteinExistence type="predicted"/>
<protein>
    <submittedName>
        <fullName evidence="3">Uncharacterized protein</fullName>
    </submittedName>
</protein>
<evidence type="ECO:0000313" key="4">
    <source>
        <dbReference type="EMBL" id="MCA6077369.1"/>
    </source>
</evidence>
<comment type="caution">
    <text evidence="3">The sequence shown here is derived from an EMBL/GenBank/DDBJ whole genome shotgun (WGS) entry which is preliminary data.</text>
</comment>
<sequence>MIKLFSQIRKQLVSQNSIRKYLLYALGEIFLVMIGILMALQVNTWNDERKSRKTEINIYEEIQDDLSASLRDLMSGLATHNERLDMTTKLRDHLIKKNPLTDSLVDYLRNTNNDDQFFPKTSGFEALKSVGLRTLRNDTLRENITNLYQLGFERVVGLGRDKAPIRNFEFMTPFADKYSQVTDGSGYYLPNFQNDSIFIYPTMIHNYEEMLKDDLLILKLQEAIWLRIFKIRNYTRIIRWTNGLNSQIEQELDRLRNAD</sequence>
<dbReference type="EMBL" id="JAIXNE010000004">
    <property type="protein sequence ID" value="MCA6077369.1"/>
    <property type="molecule type" value="Genomic_DNA"/>
</dbReference>